<organism evidence="2 3">
    <name type="scientific">Liparis tanakae</name>
    <name type="common">Tanaka's snailfish</name>
    <dbReference type="NCBI Taxonomy" id="230148"/>
    <lineage>
        <taxon>Eukaryota</taxon>
        <taxon>Metazoa</taxon>
        <taxon>Chordata</taxon>
        <taxon>Craniata</taxon>
        <taxon>Vertebrata</taxon>
        <taxon>Euteleostomi</taxon>
        <taxon>Actinopterygii</taxon>
        <taxon>Neopterygii</taxon>
        <taxon>Teleostei</taxon>
        <taxon>Neoteleostei</taxon>
        <taxon>Acanthomorphata</taxon>
        <taxon>Eupercaria</taxon>
        <taxon>Perciformes</taxon>
        <taxon>Cottioidei</taxon>
        <taxon>Cottales</taxon>
        <taxon>Liparidae</taxon>
        <taxon>Liparis</taxon>
    </lineage>
</organism>
<evidence type="ECO:0000256" key="1">
    <source>
        <dbReference type="SAM" id="MobiDB-lite"/>
    </source>
</evidence>
<feature type="compositionally biased region" description="Basic residues" evidence="1">
    <location>
        <begin position="80"/>
        <end position="114"/>
    </location>
</feature>
<dbReference type="EMBL" id="SRLO01000024">
    <property type="protein sequence ID" value="TNN84864.1"/>
    <property type="molecule type" value="Genomic_DNA"/>
</dbReference>
<sequence>MHFLLVPAAAERRLLVIRSIFRDRGPAEDPLSTSVSWFPLRPSSQVPWGTLGGTWTKARDRQFTRSEDSQHRQWLGHLFSVRKRRQRKEGGKRKGFRDRRRGRRRRRRRKKKRKEGQNEGPQRSSLWSRTEDKECRLSLAVGTKPPASPSLVDPRCQLKKIKWSPSVFAVLLDN</sequence>
<dbReference type="AlphaFoldDB" id="A0A4Z2J4P6"/>
<name>A0A4Z2J4P6_9TELE</name>
<accession>A0A4Z2J4P6</accession>
<reference evidence="2 3" key="1">
    <citation type="submission" date="2019-03" db="EMBL/GenBank/DDBJ databases">
        <title>First draft genome of Liparis tanakae, snailfish: a comprehensive survey of snailfish specific genes.</title>
        <authorList>
            <person name="Kim W."/>
            <person name="Song I."/>
            <person name="Jeong J.-H."/>
            <person name="Kim D."/>
            <person name="Kim S."/>
            <person name="Ryu S."/>
            <person name="Song J.Y."/>
            <person name="Lee S.K."/>
        </authorList>
    </citation>
    <scope>NUCLEOTIDE SEQUENCE [LARGE SCALE GENOMIC DNA]</scope>
    <source>
        <tissue evidence="2">Muscle</tissue>
    </source>
</reference>
<gene>
    <name evidence="2" type="ORF">EYF80_004909</name>
</gene>
<proteinExistence type="predicted"/>
<feature type="compositionally biased region" description="Polar residues" evidence="1">
    <location>
        <begin position="119"/>
        <end position="128"/>
    </location>
</feature>
<protein>
    <submittedName>
        <fullName evidence="2">Uncharacterized protein</fullName>
    </submittedName>
</protein>
<feature type="region of interest" description="Disordered" evidence="1">
    <location>
        <begin position="76"/>
        <end position="130"/>
    </location>
</feature>
<keyword evidence="3" id="KW-1185">Reference proteome</keyword>
<dbReference type="Proteomes" id="UP000314294">
    <property type="component" value="Unassembled WGS sequence"/>
</dbReference>
<comment type="caution">
    <text evidence="2">The sequence shown here is derived from an EMBL/GenBank/DDBJ whole genome shotgun (WGS) entry which is preliminary data.</text>
</comment>
<evidence type="ECO:0000313" key="2">
    <source>
        <dbReference type="EMBL" id="TNN84864.1"/>
    </source>
</evidence>
<evidence type="ECO:0000313" key="3">
    <source>
        <dbReference type="Proteomes" id="UP000314294"/>
    </source>
</evidence>